<protein>
    <recommendedName>
        <fullName evidence="1">Minor capsid protein P8 central region domain-containing protein</fullName>
    </recommendedName>
</protein>
<evidence type="ECO:0000259" key="1">
    <source>
        <dbReference type="Pfam" id="PF19065"/>
    </source>
</evidence>
<dbReference type="AlphaFoldDB" id="A0A6C0E8Y7"/>
<sequence length="185" mass="21601">MSNFAEVNQTLNYSRYQPYTCSDKNPSFSMYQTLQDGNKSFNYYTNGASSLVSKGNLWQETKLTKVFFSNENMKRIQKKIKQEVYNRSKGKFKLEEDQEESDLFLVMREVYLMEAKHLPNHIVRQTKILNDKVVKAIIPDMMTAIKQYYGYAQDINKPLQPIMRPMNVNSAGRKMLPSLTSVYGF</sequence>
<dbReference type="InterPro" id="IPR043916">
    <property type="entry name" value="P8_CR"/>
</dbReference>
<dbReference type="EMBL" id="MN739773">
    <property type="protein sequence ID" value="QHT25596.1"/>
    <property type="molecule type" value="Genomic_DNA"/>
</dbReference>
<proteinExistence type="predicted"/>
<dbReference type="Pfam" id="PF19065">
    <property type="entry name" value="P8_CR"/>
    <property type="match status" value="1"/>
</dbReference>
<evidence type="ECO:0000313" key="2">
    <source>
        <dbReference type="EMBL" id="QHT25596.1"/>
    </source>
</evidence>
<name>A0A6C0E8Y7_9ZZZZ</name>
<feature type="domain" description="Minor capsid protein P8 central region" evidence="1">
    <location>
        <begin position="59"/>
        <end position="178"/>
    </location>
</feature>
<accession>A0A6C0E8Y7</accession>
<organism evidence="2">
    <name type="scientific">viral metagenome</name>
    <dbReference type="NCBI Taxonomy" id="1070528"/>
    <lineage>
        <taxon>unclassified sequences</taxon>
        <taxon>metagenomes</taxon>
        <taxon>organismal metagenomes</taxon>
    </lineage>
</organism>
<reference evidence="2" key="1">
    <citation type="journal article" date="2020" name="Nature">
        <title>Giant virus diversity and host interactions through global metagenomics.</title>
        <authorList>
            <person name="Schulz F."/>
            <person name="Roux S."/>
            <person name="Paez-Espino D."/>
            <person name="Jungbluth S."/>
            <person name="Walsh D.A."/>
            <person name="Denef V.J."/>
            <person name="McMahon K.D."/>
            <person name="Konstantinidis K.T."/>
            <person name="Eloe-Fadrosh E.A."/>
            <person name="Kyrpides N.C."/>
            <person name="Woyke T."/>
        </authorList>
    </citation>
    <scope>NUCLEOTIDE SEQUENCE</scope>
    <source>
        <strain evidence="2">GVMAG-M-3300023179-27</strain>
    </source>
</reference>